<keyword evidence="1" id="KW-1133">Transmembrane helix</keyword>
<gene>
    <name evidence="2" type="ORF">Sango_0311300</name>
</gene>
<dbReference type="AlphaFoldDB" id="A0AAE1X8Q0"/>
<keyword evidence="1" id="KW-0472">Membrane</keyword>
<dbReference type="Proteomes" id="UP001289374">
    <property type="component" value="Unassembled WGS sequence"/>
</dbReference>
<evidence type="ECO:0000256" key="1">
    <source>
        <dbReference type="SAM" id="Phobius"/>
    </source>
</evidence>
<dbReference type="EMBL" id="JACGWL010000002">
    <property type="protein sequence ID" value="KAK4407303.1"/>
    <property type="molecule type" value="Genomic_DNA"/>
</dbReference>
<keyword evidence="3" id="KW-1185">Reference proteome</keyword>
<evidence type="ECO:0000313" key="3">
    <source>
        <dbReference type="Proteomes" id="UP001289374"/>
    </source>
</evidence>
<organism evidence="2 3">
    <name type="scientific">Sesamum angolense</name>
    <dbReference type="NCBI Taxonomy" id="2727404"/>
    <lineage>
        <taxon>Eukaryota</taxon>
        <taxon>Viridiplantae</taxon>
        <taxon>Streptophyta</taxon>
        <taxon>Embryophyta</taxon>
        <taxon>Tracheophyta</taxon>
        <taxon>Spermatophyta</taxon>
        <taxon>Magnoliopsida</taxon>
        <taxon>eudicotyledons</taxon>
        <taxon>Gunneridae</taxon>
        <taxon>Pentapetalae</taxon>
        <taxon>asterids</taxon>
        <taxon>lamiids</taxon>
        <taxon>Lamiales</taxon>
        <taxon>Pedaliaceae</taxon>
        <taxon>Sesamum</taxon>
    </lineage>
</organism>
<accession>A0AAE1X8Q0</accession>
<comment type="caution">
    <text evidence="2">The sequence shown here is derived from an EMBL/GenBank/DDBJ whole genome shotgun (WGS) entry which is preliminary data.</text>
</comment>
<feature type="transmembrane region" description="Helical" evidence="1">
    <location>
        <begin position="40"/>
        <end position="59"/>
    </location>
</feature>
<feature type="non-terminal residue" evidence="2">
    <location>
        <position position="1"/>
    </location>
</feature>
<name>A0AAE1X8Q0_9LAMI</name>
<proteinExistence type="predicted"/>
<keyword evidence="1" id="KW-0812">Transmembrane</keyword>
<sequence>TSVPIVDNLQILAFEDSCGPTIPRGTDGSTHFCQLSLMHLGIRVLMFASSLVLIICDYLRNYHGKLLAETVVFCLVDIYIMLGKPFLPYLEGLNSTQLRL</sequence>
<evidence type="ECO:0000313" key="2">
    <source>
        <dbReference type="EMBL" id="KAK4407303.1"/>
    </source>
</evidence>
<reference evidence="2" key="2">
    <citation type="journal article" date="2024" name="Plant">
        <title>Genomic evolution and insights into agronomic trait innovations of Sesamum species.</title>
        <authorList>
            <person name="Miao H."/>
            <person name="Wang L."/>
            <person name="Qu L."/>
            <person name="Liu H."/>
            <person name="Sun Y."/>
            <person name="Le M."/>
            <person name="Wang Q."/>
            <person name="Wei S."/>
            <person name="Zheng Y."/>
            <person name="Lin W."/>
            <person name="Duan Y."/>
            <person name="Cao H."/>
            <person name="Xiong S."/>
            <person name="Wang X."/>
            <person name="Wei L."/>
            <person name="Li C."/>
            <person name="Ma Q."/>
            <person name="Ju M."/>
            <person name="Zhao R."/>
            <person name="Li G."/>
            <person name="Mu C."/>
            <person name="Tian Q."/>
            <person name="Mei H."/>
            <person name="Zhang T."/>
            <person name="Gao T."/>
            <person name="Zhang H."/>
        </authorList>
    </citation>
    <scope>NUCLEOTIDE SEQUENCE</scope>
    <source>
        <strain evidence="2">K16</strain>
    </source>
</reference>
<protein>
    <submittedName>
        <fullName evidence="2">CLIP-associated protein</fullName>
    </submittedName>
</protein>
<reference evidence="2" key="1">
    <citation type="submission" date="2020-06" db="EMBL/GenBank/DDBJ databases">
        <authorList>
            <person name="Li T."/>
            <person name="Hu X."/>
            <person name="Zhang T."/>
            <person name="Song X."/>
            <person name="Zhang H."/>
            <person name="Dai N."/>
            <person name="Sheng W."/>
            <person name="Hou X."/>
            <person name="Wei L."/>
        </authorList>
    </citation>
    <scope>NUCLEOTIDE SEQUENCE</scope>
    <source>
        <strain evidence="2">K16</strain>
        <tissue evidence="2">Leaf</tissue>
    </source>
</reference>
<feature type="transmembrane region" description="Helical" evidence="1">
    <location>
        <begin position="66"/>
        <end position="82"/>
    </location>
</feature>